<protein>
    <submittedName>
        <fullName evidence="2">Uncharacterized protein</fullName>
    </submittedName>
</protein>
<keyword evidence="1" id="KW-1133">Transmembrane helix</keyword>
<keyword evidence="1" id="KW-0472">Membrane</keyword>
<evidence type="ECO:0000313" key="2">
    <source>
        <dbReference type="EMBL" id="CDW42550.1"/>
    </source>
</evidence>
<accession>A0A0K2UWU2</accession>
<proteinExistence type="predicted"/>
<sequence>MHPHLSQETEKNKVGLTEVLRQSFRTHNFSLFIIIIILQSIFTAKAPF</sequence>
<reference evidence="2" key="1">
    <citation type="submission" date="2014-05" db="EMBL/GenBank/DDBJ databases">
        <authorList>
            <person name="Chronopoulou M."/>
        </authorList>
    </citation>
    <scope>NUCLEOTIDE SEQUENCE</scope>
    <source>
        <tissue evidence="2">Whole organism</tissue>
    </source>
</reference>
<name>A0A0K2UWU2_LEPSM</name>
<feature type="transmembrane region" description="Helical" evidence="1">
    <location>
        <begin position="29"/>
        <end position="46"/>
    </location>
</feature>
<evidence type="ECO:0000256" key="1">
    <source>
        <dbReference type="SAM" id="Phobius"/>
    </source>
</evidence>
<keyword evidence="1" id="KW-0812">Transmembrane</keyword>
<organism evidence="2">
    <name type="scientific">Lepeophtheirus salmonis</name>
    <name type="common">Salmon louse</name>
    <name type="synonym">Caligus salmonis</name>
    <dbReference type="NCBI Taxonomy" id="72036"/>
    <lineage>
        <taxon>Eukaryota</taxon>
        <taxon>Metazoa</taxon>
        <taxon>Ecdysozoa</taxon>
        <taxon>Arthropoda</taxon>
        <taxon>Crustacea</taxon>
        <taxon>Multicrustacea</taxon>
        <taxon>Hexanauplia</taxon>
        <taxon>Copepoda</taxon>
        <taxon>Siphonostomatoida</taxon>
        <taxon>Caligidae</taxon>
        <taxon>Lepeophtheirus</taxon>
    </lineage>
</organism>
<dbReference type="AlphaFoldDB" id="A0A0K2UWU2"/>
<dbReference type="EMBL" id="HACA01025189">
    <property type="protein sequence ID" value="CDW42550.1"/>
    <property type="molecule type" value="Transcribed_RNA"/>
</dbReference>